<name>A0A1H1A0Q9_9ACTN</name>
<dbReference type="Proteomes" id="UP000199301">
    <property type="component" value="Unassembled WGS sequence"/>
</dbReference>
<keyword evidence="5 8" id="KW-0067">ATP-binding</keyword>
<dbReference type="InterPro" id="IPR011994">
    <property type="entry name" value="Cytidylate_kinase_dom"/>
</dbReference>
<feature type="region of interest" description="Disordered" evidence="9">
    <location>
        <begin position="1"/>
        <end position="22"/>
    </location>
</feature>
<dbReference type="GO" id="GO:0036431">
    <property type="term" value="F:dCMP kinase activity"/>
    <property type="evidence" value="ECO:0007669"/>
    <property type="project" value="InterPro"/>
</dbReference>
<dbReference type="SUPFAM" id="SSF52540">
    <property type="entry name" value="P-loop containing nucleoside triphosphate hydrolases"/>
    <property type="match status" value="1"/>
</dbReference>
<gene>
    <name evidence="8" type="primary">cmk</name>
    <name evidence="11" type="ORF">SAMN04489718_1349</name>
</gene>
<comment type="similarity">
    <text evidence="1 8">Belongs to the cytidylate kinase family. Type 1 subfamily.</text>
</comment>
<feature type="domain" description="Cytidylate kinase" evidence="10">
    <location>
        <begin position="10"/>
        <end position="228"/>
    </location>
</feature>
<evidence type="ECO:0000313" key="12">
    <source>
        <dbReference type="Proteomes" id="UP000199301"/>
    </source>
</evidence>
<dbReference type="NCBIfam" id="TIGR00017">
    <property type="entry name" value="cmk"/>
    <property type="match status" value="1"/>
</dbReference>
<dbReference type="CDD" id="cd02020">
    <property type="entry name" value="CMPK"/>
    <property type="match status" value="1"/>
</dbReference>
<dbReference type="GO" id="GO:0005829">
    <property type="term" value="C:cytosol"/>
    <property type="evidence" value="ECO:0007669"/>
    <property type="project" value="TreeGrafter"/>
</dbReference>
<organism evidence="11 12">
    <name type="scientific">Actinopolyspora saharensis</name>
    <dbReference type="NCBI Taxonomy" id="995062"/>
    <lineage>
        <taxon>Bacteria</taxon>
        <taxon>Bacillati</taxon>
        <taxon>Actinomycetota</taxon>
        <taxon>Actinomycetes</taxon>
        <taxon>Actinopolysporales</taxon>
        <taxon>Actinopolysporaceae</taxon>
        <taxon>Actinopolyspora</taxon>
    </lineage>
</organism>
<evidence type="ECO:0000256" key="2">
    <source>
        <dbReference type="ARBA" id="ARBA00022679"/>
    </source>
</evidence>
<protein>
    <recommendedName>
        <fullName evidence="8">Cytidylate kinase</fullName>
        <shortName evidence="8">CK</shortName>
        <ecNumber evidence="8">2.7.4.25</ecNumber>
    </recommendedName>
    <alternativeName>
        <fullName evidence="8">Cytidine monophosphate kinase</fullName>
        <shortName evidence="8">CMP kinase</shortName>
    </alternativeName>
</protein>
<dbReference type="EMBL" id="FNKO01000001">
    <property type="protein sequence ID" value="SDQ33255.1"/>
    <property type="molecule type" value="Genomic_DNA"/>
</dbReference>
<evidence type="ECO:0000256" key="1">
    <source>
        <dbReference type="ARBA" id="ARBA00009427"/>
    </source>
</evidence>
<evidence type="ECO:0000259" key="10">
    <source>
        <dbReference type="Pfam" id="PF02224"/>
    </source>
</evidence>
<comment type="subcellular location">
    <subcellularLocation>
        <location evidence="8">Cytoplasm</location>
    </subcellularLocation>
</comment>
<keyword evidence="8" id="KW-0963">Cytoplasm</keyword>
<dbReference type="Gene3D" id="3.40.50.300">
    <property type="entry name" value="P-loop containing nucleotide triphosphate hydrolases"/>
    <property type="match status" value="1"/>
</dbReference>
<dbReference type="OrthoDB" id="9807434at2"/>
<dbReference type="RefSeq" id="WP_092521763.1">
    <property type="nucleotide sequence ID" value="NZ_FNKO01000001.1"/>
</dbReference>
<dbReference type="PANTHER" id="PTHR21299">
    <property type="entry name" value="CYTIDYLATE KINASE/PANTOATE-BETA-ALANINE LIGASE"/>
    <property type="match status" value="1"/>
</dbReference>
<evidence type="ECO:0000256" key="5">
    <source>
        <dbReference type="ARBA" id="ARBA00022840"/>
    </source>
</evidence>
<dbReference type="EC" id="2.7.4.25" evidence="8"/>
<evidence type="ECO:0000256" key="4">
    <source>
        <dbReference type="ARBA" id="ARBA00022777"/>
    </source>
</evidence>
<keyword evidence="12" id="KW-1185">Reference proteome</keyword>
<keyword evidence="3 8" id="KW-0547">Nucleotide-binding</keyword>
<keyword evidence="4 8" id="KW-0418">Kinase</keyword>
<dbReference type="GO" id="GO:0005524">
    <property type="term" value="F:ATP binding"/>
    <property type="evidence" value="ECO:0007669"/>
    <property type="project" value="UniProtKB-UniRule"/>
</dbReference>
<feature type="binding site" evidence="8">
    <location>
        <begin position="14"/>
        <end position="22"/>
    </location>
    <ligand>
        <name>ATP</name>
        <dbReference type="ChEBI" id="CHEBI:30616"/>
    </ligand>
</feature>
<accession>A0A1H1A0Q9</accession>
<evidence type="ECO:0000256" key="7">
    <source>
        <dbReference type="ARBA" id="ARBA00048478"/>
    </source>
</evidence>
<comment type="catalytic activity">
    <reaction evidence="6 8">
        <text>dCMP + ATP = dCDP + ADP</text>
        <dbReference type="Rhea" id="RHEA:25094"/>
        <dbReference type="ChEBI" id="CHEBI:30616"/>
        <dbReference type="ChEBI" id="CHEBI:57566"/>
        <dbReference type="ChEBI" id="CHEBI:58593"/>
        <dbReference type="ChEBI" id="CHEBI:456216"/>
        <dbReference type="EC" id="2.7.4.25"/>
    </reaction>
</comment>
<keyword evidence="2 8" id="KW-0808">Transferase</keyword>
<dbReference type="GO" id="GO:0036430">
    <property type="term" value="F:CMP kinase activity"/>
    <property type="evidence" value="ECO:0007669"/>
    <property type="project" value="RHEA"/>
</dbReference>
<dbReference type="InterPro" id="IPR003136">
    <property type="entry name" value="Cytidylate_kin"/>
</dbReference>
<evidence type="ECO:0000256" key="3">
    <source>
        <dbReference type="ARBA" id="ARBA00022741"/>
    </source>
</evidence>
<evidence type="ECO:0000313" key="11">
    <source>
        <dbReference type="EMBL" id="SDQ33255.1"/>
    </source>
</evidence>
<evidence type="ECO:0000256" key="6">
    <source>
        <dbReference type="ARBA" id="ARBA00047615"/>
    </source>
</evidence>
<evidence type="ECO:0000256" key="9">
    <source>
        <dbReference type="SAM" id="MobiDB-lite"/>
    </source>
</evidence>
<evidence type="ECO:0000256" key="8">
    <source>
        <dbReference type="HAMAP-Rule" id="MF_00238"/>
    </source>
</evidence>
<dbReference type="InterPro" id="IPR027417">
    <property type="entry name" value="P-loop_NTPase"/>
</dbReference>
<proteinExistence type="inferred from homology"/>
<dbReference type="STRING" id="995062.SAMN04489718_1349"/>
<reference evidence="12" key="1">
    <citation type="submission" date="2016-10" db="EMBL/GenBank/DDBJ databases">
        <authorList>
            <person name="Varghese N."/>
            <person name="Submissions S."/>
        </authorList>
    </citation>
    <scope>NUCLEOTIDE SEQUENCE [LARGE SCALE GENOMIC DNA]</scope>
    <source>
        <strain evidence="12">DSM 45459</strain>
    </source>
</reference>
<dbReference type="PANTHER" id="PTHR21299:SF2">
    <property type="entry name" value="CYTIDYLATE KINASE"/>
    <property type="match status" value="1"/>
</dbReference>
<dbReference type="GO" id="GO:0015949">
    <property type="term" value="P:nucleobase-containing small molecule interconversion"/>
    <property type="evidence" value="ECO:0007669"/>
    <property type="project" value="TreeGrafter"/>
</dbReference>
<feature type="region of interest" description="Disordered" evidence="9">
    <location>
        <begin position="161"/>
        <end position="183"/>
    </location>
</feature>
<sequence length="241" mass="25463">MSQPELNGIVAVDGPSGTGKSTTARRLAGSLRAAYLDTGAMYRAVTSAVLRTGVSPEDPEEVARVVRNSRVVMRMDPELPGVLLDGDDVGDEIRGKAVTGAVSAVSAVSEVREMLVAEQRRLITAVTGSGGGVVVEGRDVGTVVVPEAGLKVYLTASSDARAQRRSTQDAAAGRASDPQRVHADVRRRDALDSNRQVAPLRMAEDAVLVDTTELDVEQVLGRLHELVEERGLLVASERTGK</sequence>
<dbReference type="GO" id="GO:0006220">
    <property type="term" value="P:pyrimidine nucleotide metabolic process"/>
    <property type="evidence" value="ECO:0007669"/>
    <property type="project" value="UniProtKB-UniRule"/>
</dbReference>
<comment type="catalytic activity">
    <reaction evidence="7 8">
        <text>CMP + ATP = CDP + ADP</text>
        <dbReference type="Rhea" id="RHEA:11600"/>
        <dbReference type="ChEBI" id="CHEBI:30616"/>
        <dbReference type="ChEBI" id="CHEBI:58069"/>
        <dbReference type="ChEBI" id="CHEBI:60377"/>
        <dbReference type="ChEBI" id="CHEBI:456216"/>
        <dbReference type="EC" id="2.7.4.25"/>
    </reaction>
</comment>
<dbReference type="Pfam" id="PF02224">
    <property type="entry name" value="Cytidylate_kin"/>
    <property type="match status" value="1"/>
</dbReference>
<dbReference type="HAMAP" id="MF_00238">
    <property type="entry name" value="Cytidyl_kinase_type1"/>
    <property type="match status" value="1"/>
</dbReference>
<dbReference type="AlphaFoldDB" id="A0A1H1A0Q9"/>